<evidence type="ECO:0000313" key="1">
    <source>
        <dbReference type="EMBL" id="RFS86287.1"/>
    </source>
</evidence>
<organism evidence="1 2">
    <name type="scientific">Actinomadura spongiicola</name>
    <dbReference type="NCBI Taxonomy" id="2303421"/>
    <lineage>
        <taxon>Bacteria</taxon>
        <taxon>Bacillati</taxon>
        <taxon>Actinomycetota</taxon>
        <taxon>Actinomycetes</taxon>
        <taxon>Streptosporangiales</taxon>
        <taxon>Thermomonosporaceae</taxon>
        <taxon>Actinomadura</taxon>
    </lineage>
</organism>
<accession>A0A372GLM4</accession>
<keyword evidence="2" id="KW-1185">Reference proteome</keyword>
<dbReference type="AlphaFoldDB" id="A0A372GLM4"/>
<dbReference type="RefSeq" id="WP_117398542.1">
    <property type="nucleotide sequence ID" value="NZ_QVNQ01000002.1"/>
</dbReference>
<comment type="caution">
    <text evidence="1">The sequence shown here is derived from an EMBL/GenBank/DDBJ whole genome shotgun (WGS) entry which is preliminary data.</text>
</comment>
<proteinExistence type="predicted"/>
<reference evidence="1 2" key="1">
    <citation type="submission" date="2018-08" db="EMBL/GenBank/DDBJ databases">
        <title>Actinomadura spongicola sp. nov., isolated from marine sponge Leucetta chagosensis.</title>
        <authorList>
            <person name="Li L."/>
            <person name="Lin H.W."/>
        </authorList>
    </citation>
    <scope>NUCLEOTIDE SEQUENCE [LARGE SCALE GENOMIC DNA]</scope>
    <source>
        <strain evidence="1 2">LHW52907</strain>
    </source>
</reference>
<name>A0A372GLM4_9ACTN</name>
<dbReference type="Proteomes" id="UP000262882">
    <property type="component" value="Unassembled WGS sequence"/>
</dbReference>
<gene>
    <name evidence="1" type="ORF">D0T12_06685</name>
</gene>
<sequence>MERFAGLVPGVRGDLFYGTEPTGEATLWLLDAAGPGCSWASVDHVPGEDAFVVEQAGGRRLWDEVEAAYFQWLRWGRPALTRFGLTVTSDGQRVWLDEPTDLIGPRT</sequence>
<evidence type="ECO:0000313" key="2">
    <source>
        <dbReference type="Proteomes" id="UP000262882"/>
    </source>
</evidence>
<dbReference type="EMBL" id="QVNQ01000002">
    <property type="protein sequence ID" value="RFS86287.1"/>
    <property type="molecule type" value="Genomic_DNA"/>
</dbReference>
<protein>
    <submittedName>
        <fullName evidence="1">Uncharacterized protein</fullName>
    </submittedName>
</protein>
<dbReference type="OrthoDB" id="5143400at2"/>